<feature type="non-terminal residue" evidence="2">
    <location>
        <position position="1"/>
    </location>
</feature>
<dbReference type="AlphaFoldDB" id="A0A699R0Z3"/>
<feature type="compositionally biased region" description="Acidic residues" evidence="1">
    <location>
        <begin position="36"/>
        <end position="50"/>
    </location>
</feature>
<evidence type="ECO:0000256" key="1">
    <source>
        <dbReference type="SAM" id="MobiDB-lite"/>
    </source>
</evidence>
<reference evidence="2" key="1">
    <citation type="journal article" date="2019" name="Sci. Rep.">
        <title>Draft genome of Tanacetum cinerariifolium, the natural source of mosquito coil.</title>
        <authorList>
            <person name="Yamashiro T."/>
            <person name="Shiraishi A."/>
            <person name="Satake H."/>
            <person name="Nakayama K."/>
        </authorList>
    </citation>
    <scope>NUCLEOTIDE SEQUENCE</scope>
</reference>
<feature type="compositionally biased region" description="Basic and acidic residues" evidence="1">
    <location>
        <begin position="1"/>
        <end position="10"/>
    </location>
</feature>
<gene>
    <name evidence="2" type="ORF">Tci_851096</name>
</gene>
<name>A0A699R0Z3_TANCI</name>
<accession>A0A699R0Z3</accession>
<feature type="non-terminal residue" evidence="2">
    <location>
        <position position="70"/>
    </location>
</feature>
<feature type="region of interest" description="Disordered" evidence="1">
    <location>
        <begin position="1"/>
        <end position="70"/>
    </location>
</feature>
<evidence type="ECO:0000313" key="2">
    <source>
        <dbReference type="EMBL" id="GFC79126.1"/>
    </source>
</evidence>
<protein>
    <submittedName>
        <fullName evidence="2">Uncharacterized protein</fullName>
    </submittedName>
</protein>
<comment type="caution">
    <text evidence="2">The sequence shown here is derived from an EMBL/GenBank/DDBJ whole genome shotgun (WGS) entry which is preliminary data.</text>
</comment>
<sequence>DPPNDREGEKRKKRRKDAGESSSRSLKKVKAPMDSIQEDIPAEQPQDQEEESIKKLPNVGWFTKKSGLAE</sequence>
<organism evidence="2">
    <name type="scientific">Tanacetum cinerariifolium</name>
    <name type="common">Dalmatian daisy</name>
    <name type="synonym">Chrysanthemum cinerariifolium</name>
    <dbReference type="NCBI Taxonomy" id="118510"/>
    <lineage>
        <taxon>Eukaryota</taxon>
        <taxon>Viridiplantae</taxon>
        <taxon>Streptophyta</taxon>
        <taxon>Embryophyta</taxon>
        <taxon>Tracheophyta</taxon>
        <taxon>Spermatophyta</taxon>
        <taxon>Magnoliopsida</taxon>
        <taxon>eudicotyledons</taxon>
        <taxon>Gunneridae</taxon>
        <taxon>Pentapetalae</taxon>
        <taxon>asterids</taxon>
        <taxon>campanulids</taxon>
        <taxon>Asterales</taxon>
        <taxon>Asteraceae</taxon>
        <taxon>Asteroideae</taxon>
        <taxon>Anthemideae</taxon>
        <taxon>Anthemidinae</taxon>
        <taxon>Tanacetum</taxon>
    </lineage>
</organism>
<proteinExistence type="predicted"/>
<dbReference type="EMBL" id="BKCJ011068999">
    <property type="protein sequence ID" value="GFC79126.1"/>
    <property type="molecule type" value="Genomic_DNA"/>
</dbReference>